<comment type="catalytic activity">
    <reaction evidence="7">
        <text>[thioredoxin]-disulfide + L-methionine + H2O = L-methionine (S)-S-oxide + [thioredoxin]-dithiol</text>
        <dbReference type="Rhea" id="RHEA:19993"/>
        <dbReference type="Rhea" id="RHEA-COMP:10698"/>
        <dbReference type="Rhea" id="RHEA-COMP:10700"/>
        <dbReference type="ChEBI" id="CHEBI:15377"/>
        <dbReference type="ChEBI" id="CHEBI:29950"/>
        <dbReference type="ChEBI" id="CHEBI:50058"/>
        <dbReference type="ChEBI" id="CHEBI:57844"/>
        <dbReference type="ChEBI" id="CHEBI:58772"/>
        <dbReference type="EC" id="1.8.4.11"/>
    </reaction>
</comment>
<evidence type="ECO:0000259" key="8">
    <source>
        <dbReference type="Pfam" id="PF01625"/>
    </source>
</evidence>
<gene>
    <name evidence="9" type="ORF">JVT61DRAFT_4954</name>
</gene>
<reference evidence="9" key="1">
    <citation type="submission" date="2021-03" db="EMBL/GenBank/DDBJ databases">
        <title>Evolutionary innovations through gain and loss of genes in the ectomycorrhizal Boletales.</title>
        <authorList>
            <person name="Wu G."/>
            <person name="Miyauchi S."/>
            <person name="Morin E."/>
            <person name="Yang Z.-L."/>
            <person name="Xu J."/>
            <person name="Martin F.M."/>
        </authorList>
    </citation>
    <scope>NUCLEOTIDE SEQUENCE</scope>
    <source>
        <strain evidence="9">BR01</strain>
    </source>
</reference>
<dbReference type="PANTHER" id="PTHR42799:SF2">
    <property type="entry name" value="MITOCHONDRIAL PEPTIDE METHIONINE SULFOXIDE REDUCTASE"/>
    <property type="match status" value="1"/>
</dbReference>
<evidence type="ECO:0000313" key="10">
    <source>
        <dbReference type="Proteomes" id="UP000683000"/>
    </source>
</evidence>
<dbReference type="GO" id="GO:0005737">
    <property type="term" value="C:cytoplasm"/>
    <property type="evidence" value="ECO:0007669"/>
    <property type="project" value="TreeGrafter"/>
</dbReference>
<name>A0A8I2YXM6_9AGAM</name>
<dbReference type="EC" id="1.8.4.11" evidence="2"/>
<dbReference type="AlphaFoldDB" id="A0A8I2YXM6"/>
<dbReference type="InterPro" id="IPR002569">
    <property type="entry name" value="Met_Sox_Rdtase_MsrA_dom"/>
</dbReference>
<evidence type="ECO:0000256" key="5">
    <source>
        <dbReference type="ARBA" id="ARBA00030643"/>
    </source>
</evidence>
<comment type="catalytic activity">
    <reaction evidence="6">
        <text>L-methionyl-[protein] + [thioredoxin]-disulfide + H2O = L-methionyl-(S)-S-oxide-[protein] + [thioredoxin]-dithiol</text>
        <dbReference type="Rhea" id="RHEA:14217"/>
        <dbReference type="Rhea" id="RHEA-COMP:10698"/>
        <dbReference type="Rhea" id="RHEA-COMP:10700"/>
        <dbReference type="Rhea" id="RHEA-COMP:12313"/>
        <dbReference type="Rhea" id="RHEA-COMP:12315"/>
        <dbReference type="ChEBI" id="CHEBI:15377"/>
        <dbReference type="ChEBI" id="CHEBI:16044"/>
        <dbReference type="ChEBI" id="CHEBI:29950"/>
        <dbReference type="ChEBI" id="CHEBI:44120"/>
        <dbReference type="ChEBI" id="CHEBI:50058"/>
        <dbReference type="EC" id="1.8.4.11"/>
    </reaction>
</comment>
<keyword evidence="3" id="KW-0560">Oxidoreductase</keyword>
<dbReference type="Pfam" id="PF01625">
    <property type="entry name" value="PMSR"/>
    <property type="match status" value="1"/>
</dbReference>
<dbReference type="PANTHER" id="PTHR42799">
    <property type="entry name" value="MITOCHONDRIAL PEPTIDE METHIONINE SULFOXIDE REDUCTASE"/>
    <property type="match status" value="1"/>
</dbReference>
<proteinExistence type="inferred from homology"/>
<evidence type="ECO:0000256" key="1">
    <source>
        <dbReference type="ARBA" id="ARBA00005591"/>
    </source>
</evidence>
<evidence type="ECO:0000313" key="9">
    <source>
        <dbReference type="EMBL" id="KAG6380590.1"/>
    </source>
</evidence>
<evidence type="ECO:0000256" key="4">
    <source>
        <dbReference type="ARBA" id="ARBA00030273"/>
    </source>
</evidence>
<dbReference type="GO" id="GO:0008113">
    <property type="term" value="F:peptide-methionine (S)-S-oxide reductase activity"/>
    <property type="evidence" value="ECO:0007669"/>
    <property type="project" value="UniProtKB-EC"/>
</dbReference>
<organism evidence="9 10">
    <name type="scientific">Boletus reticuloceps</name>
    <dbReference type="NCBI Taxonomy" id="495285"/>
    <lineage>
        <taxon>Eukaryota</taxon>
        <taxon>Fungi</taxon>
        <taxon>Dikarya</taxon>
        <taxon>Basidiomycota</taxon>
        <taxon>Agaricomycotina</taxon>
        <taxon>Agaricomycetes</taxon>
        <taxon>Agaricomycetidae</taxon>
        <taxon>Boletales</taxon>
        <taxon>Boletineae</taxon>
        <taxon>Boletaceae</taxon>
        <taxon>Boletoideae</taxon>
        <taxon>Boletus</taxon>
    </lineage>
</organism>
<evidence type="ECO:0000256" key="7">
    <source>
        <dbReference type="ARBA" id="ARBA00048782"/>
    </source>
</evidence>
<dbReference type="GO" id="GO:0034599">
    <property type="term" value="P:cellular response to oxidative stress"/>
    <property type="evidence" value="ECO:0007669"/>
    <property type="project" value="TreeGrafter"/>
</dbReference>
<dbReference type="SUPFAM" id="SSF55068">
    <property type="entry name" value="Peptide methionine sulfoxide reductase"/>
    <property type="match status" value="1"/>
</dbReference>
<keyword evidence="10" id="KW-1185">Reference proteome</keyword>
<evidence type="ECO:0000256" key="2">
    <source>
        <dbReference type="ARBA" id="ARBA00012502"/>
    </source>
</evidence>
<accession>A0A8I2YXM6</accession>
<evidence type="ECO:0000256" key="3">
    <source>
        <dbReference type="ARBA" id="ARBA00023002"/>
    </source>
</evidence>
<protein>
    <recommendedName>
        <fullName evidence="2">peptide-methionine (S)-S-oxide reductase</fullName>
        <ecNumber evidence="2">1.8.4.11</ecNumber>
    </recommendedName>
    <alternativeName>
        <fullName evidence="5">Peptide-methionine (S)-S-oxide reductase</fullName>
    </alternativeName>
    <alternativeName>
        <fullName evidence="4">Protein-methionine-S-oxide reductase</fullName>
    </alternativeName>
</protein>
<comment type="caution">
    <text evidence="9">The sequence shown here is derived from an EMBL/GenBank/DDBJ whole genome shotgun (WGS) entry which is preliminary data.</text>
</comment>
<dbReference type="InterPro" id="IPR036509">
    <property type="entry name" value="Met_Sox_Rdtase_MsrA_sf"/>
</dbReference>
<comment type="similarity">
    <text evidence="1">Belongs to the MsrA Met sulfoxide reductase family.</text>
</comment>
<sequence length="106" mass="12864">MRVEYRSAIFTHSPEQASIAERATEEVQAKHFTEILEAGLWYDAEDYHQLYLFKNPHEYAQIALVVVSRVSFWWYFEHRRYRKSIYCSPHKERLKGMRPTPTRRVQ</sequence>
<dbReference type="InterPro" id="IPR050162">
    <property type="entry name" value="MsrA_MetSO_reductase"/>
</dbReference>
<dbReference type="Gene3D" id="3.30.1060.10">
    <property type="entry name" value="Peptide methionine sulphoxide reductase MsrA"/>
    <property type="match status" value="1"/>
</dbReference>
<dbReference type="Proteomes" id="UP000683000">
    <property type="component" value="Unassembled WGS sequence"/>
</dbReference>
<dbReference type="OrthoDB" id="77405at2759"/>
<feature type="domain" description="Peptide methionine sulphoxide reductase MsrA" evidence="8">
    <location>
        <begin position="4"/>
        <end position="60"/>
    </location>
</feature>
<dbReference type="EMBL" id="JAGFBS010000002">
    <property type="protein sequence ID" value="KAG6380590.1"/>
    <property type="molecule type" value="Genomic_DNA"/>
</dbReference>
<evidence type="ECO:0000256" key="6">
    <source>
        <dbReference type="ARBA" id="ARBA00047806"/>
    </source>
</evidence>